<name>A0A2S9XFR5_9BACT</name>
<keyword evidence="1" id="KW-0472">Membrane</keyword>
<gene>
    <name evidence="2" type="ORF">ENSA5_52860</name>
</gene>
<comment type="caution">
    <text evidence="2">The sequence shown here is derived from an EMBL/GenBank/DDBJ whole genome shotgun (WGS) entry which is preliminary data.</text>
</comment>
<feature type="transmembrane region" description="Helical" evidence="1">
    <location>
        <begin position="167"/>
        <end position="188"/>
    </location>
</feature>
<proteinExistence type="predicted"/>
<keyword evidence="3" id="KW-1185">Reference proteome</keyword>
<feature type="transmembrane region" description="Helical" evidence="1">
    <location>
        <begin position="108"/>
        <end position="129"/>
    </location>
</feature>
<dbReference type="EMBL" id="PVNK01000232">
    <property type="protein sequence ID" value="PRP91706.1"/>
    <property type="molecule type" value="Genomic_DNA"/>
</dbReference>
<sequence length="337" mass="36722">MSAGQSQDEFIARRRASWKELEQLLVLGKELHRSAPAEISRAASLYRSVCADLMRARAQFGPDVVRYLDGLAGRAHNLLYGTRAYRLAGLWELLVRDFPRTLRRRWQFFALANALFYLPFILGMLGALASVEFAETVLPSQTLARMESMYEQGFYAGRDVHEDSQMAGFYVLNNVGIAFRCFATGILFGLGSLFYSIYNGMVIGVVIGWVIRAGHGGNILTFVCGHGPFEQTAVVISAAAGLQMGWALVKTDGLTRMGSLRAQGKELGHLIVGAAAMLVIAAVIEGYWSPSAAPPELKWAASGVFILFVTAWLSLGGRRRRGARPVGARPEGAGASR</sequence>
<feature type="transmembrane region" description="Helical" evidence="1">
    <location>
        <begin position="299"/>
        <end position="315"/>
    </location>
</feature>
<keyword evidence="1" id="KW-1133">Transmembrane helix</keyword>
<evidence type="ECO:0000313" key="3">
    <source>
        <dbReference type="Proteomes" id="UP000237968"/>
    </source>
</evidence>
<organism evidence="2 3">
    <name type="scientific">Enhygromyxa salina</name>
    <dbReference type="NCBI Taxonomy" id="215803"/>
    <lineage>
        <taxon>Bacteria</taxon>
        <taxon>Pseudomonadati</taxon>
        <taxon>Myxococcota</taxon>
        <taxon>Polyangia</taxon>
        <taxon>Nannocystales</taxon>
        <taxon>Nannocystaceae</taxon>
        <taxon>Enhygromyxa</taxon>
    </lineage>
</organism>
<dbReference type="OrthoDB" id="9792847at2"/>
<feature type="transmembrane region" description="Helical" evidence="1">
    <location>
        <begin position="270"/>
        <end position="287"/>
    </location>
</feature>
<dbReference type="PANTHER" id="PTHR35337:SF1">
    <property type="entry name" value="SLR1478 PROTEIN"/>
    <property type="match status" value="1"/>
</dbReference>
<keyword evidence="1" id="KW-0812">Transmembrane</keyword>
<dbReference type="PANTHER" id="PTHR35337">
    <property type="entry name" value="SLR1478 PROTEIN"/>
    <property type="match status" value="1"/>
</dbReference>
<dbReference type="Pfam" id="PF01944">
    <property type="entry name" value="SpoIIM"/>
    <property type="match status" value="1"/>
</dbReference>
<dbReference type="InterPro" id="IPR002798">
    <property type="entry name" value="SpoIIM-like"/>
</dbReference>
<dbReference type="RefSeq" id="WP_106394509.1">
    <property type="nucleotide sequence ID" value="NZ_PVNK01000232.1"/>
</dbReference>
<evidence type="ECO:0008006" key="4">
    <source>
        <dbReference type="Google" id="ProtNLM"/>
    </source>
</evidence>
<dbReference type="Proteomes" id="UP000237968">
    <property type="component" value="Unassembled WGS sequence"/>
</dbReference>
<reference evidence="2 3" key="1">
    <citation type="submission" date="2018-03" db="EMBL/GenBank/DDBJ databases">
        <title>Draft Genome Sequences of the Obligatory Marine Myxobacteria Enhygromyxa salina SWB005.</title>
        <authorList>
            <person name="Poehlein A."/>
            <person name="Moghaddam J.A."/>
            <person name="Harms H."/>
            <person name="Alanjari M."/>
            <person name="Koenig G.M."/>
            <person name="Daniel R."/>
            <person name="Schaeberle T.F."/>
        </authorList>
    </citation>
    <scope>NUCLEOTIDE SEQUENCE [LARGE SCALE GENOMIC DNA]</scope>
    <source>
        <strain evidence="2 3">SWB005</strain>
    </source>
</reference>
<evidence type="ECO:0000256" key="1">
    <source>
        <dbReference type="SAM" id="Phobius"/>
    </source>
</evidence>
<evidence type="ECO:0000313" key="2">
    <source>
        <dbReference type="EMBL" id="PRP91706.1"/>
    </source>
</evidence>
<protein>
    <recommendedName>
        <fullName evidence="4">Stage II sporulation protein M</fullName>
    </recommendedName>
</protein>
<accession>A0A2S9XFR5</accession>
<dbReference type="AlphaFoldDB" id="A0A2S9XFR5"/>